<dbReference type="Proteomes" id="UP000605992">
    <property type="component" value="Unassembled WGS sequence"/>
</dbReference>
<gene>
    <name evidence="1" type="ORF">Pth03_24520</name>
</gene>
<evidence type="ECO:0000313" key="2">
    <source>
        <dbReference type="Proteomes" id="UP000605992"/>
    </source>
</evidence>
<reference evidence="1" key="1">
    <citation type="submission" date="2021-01" db="EMBL/GenBank/DDBJ databases">
        <title>Whole genome shotgun sequence of Planotetraspora thailandica NBRC 104271.</title>
        <authorList>
            <person name="Komaki H."/>
            <person name="Tamura T."/>
        </authorList>
    </citation>
    <scope>NUCLEOTIDE SEQUENCE</scope>
    <source>
        <strain evidence="1">NBRC 104271</strain>
    </source>
</reference>
<evidence type="ECO:0000313" key="1">
    <source>
        <dbReference type="EMBL" id="GII54063.1"/>
    </source>
</evidence>
<protein>
    <submittedName>
        <fullName evidence="1">Uncharacterized protein</fullName>
    </submittedName>
</protein>
<sequence>MEILRVVDPAQGIVSFRCEIGTATGRWKGSTPANEGFYDVEFEIPEEVQEWEEPAPGVPAISEIGEDVRVTGEVLGVGEEDDHVVELRTGTDILLIEIPDAGRRARLKPHDVISFRSPEIWLYPYQL</sequence>
<keyword evidence="2" id="KW-1185">Reference proteome</keyword>
<comment type="caution">
    <text evidence="1">The sequence shown here is derived from an EMBL/GenBank/DDBJ whole genome shotgun (WGS) entry which is preliminary data.</text>
</comment>
<dbReference type="AlphaFoldDB" id="A0A8J3XYA6"/>
<proteinExistence type="predicted"/>
<organism evidence="1 2">
    <name type="scientific">Planotetraspora thailandica</name>
    <dbReference type="NCBI Taxonomy" id="487172"/>
    <lineage>
        <taxon>Bacteria</taxon>
        <taxon>Bacillati</taxon>
        <taxon>Actinomycetota</taxon>
        <taxon>Actinomycetes</taxon>
        <taxon>Streptosporangiales</taxon>
        <taxon>Streptosporangiaceae</taxon>
        <taxon>Planotetraspora</taxon>
    </lineage>
</organism>
<dbReference type="EMBL" id="BOOR01000012">
    <property type="protein sequence ID" value="GII54063.1"/>
    <property type="molecule type" value="Genomic_DNA"/>
</dbReference>
<name>A0A8J3XYA6_9ACTN</name>
<accession>A0A8J3XYA6</accession>